<proteinExistence type="predicted"/>
<protein>
    <submittedName>
        <fullName evidence="1">Uncharacterized protein</fullName>
    </submittedName>
</protein>
<evidence type="ECO:0000313" key="1">
    <source>
        <dbReference type="EMBL" id="KKL73398.1"/>
    </source>
</evidence>
<comment type="caution">
    <text evidence="1">The sequence shown here is derived from an EMBL/GenBank/DDBJ whole genome shotgun (WGS) entry which is preliminary data.</text>
</comment>
<feature type="non-terminal residue" evidence="1">
    <location>
        <position position="1"/>
    </location>
</feature>
<accession>A0A0F9EH31</accession>
<name>A0A0F9EH31_9ZZZZ</name>
<dbReference type="AlphaFoldDB" id="A0A0F9EH31"/>
<sequence>VLNSTVRKETLKVWQGYLRAKFYDDSLTLISSADLDAYDPTTTATPLDQWETLSGTVTAPACATTGRIALGLKDYRAYA</sequence>
<gene>
    <name evidence="1" type="ORF">LCGC14_2075320</name>
</gene>
<organism evidence="1">
    <name type="scientific">marine sediment metagenome</name>
    <dbReference type="NCBI Taxonomy" id="412755"/>
    <lineage>
        <taxon>unclassified sequences</taxon>
        <taxon>metagenomes</taxon>
        <taxon>ecological metagenomes</taxon>
    </lineage>
</organism>
<reference evidence="1" key="1">
    <citation type="journal article" date="2015" name="Nature">
        <title>Complex archaea that bridge the gap between prokaryotes and eukaryotes.</title>
        <authorList>
            <person name="Spang A."/>
            <person name="Saw J.H."/>
            <person name="Jorgensen S.L."/>
            <person name="Zaremba-Niedzwiedzka K."/>
            <person name="Martijn J."/>
            <person name="Lind A.E."/>
            <person name="van Eijk R."/>
            <person name="Schleper C."/>
            <person name="Guy L."/>
            <person name="Ettema T.J."/>
        </authorList>
    </citation>
    <scope>NUCLEOTIDE SEQUENCE</scope>
</reference>
<dbReference type="EMBL" id="LAZR01024971">
    <property type="protein sequence ID" value="KKL73398.1"/>
    <property type="molecule type" value="Genomic_DNA"/>
</dbReference>